<sequence length="62" mass="6467">MKKLRGIIGVAGSVFGAVSAIKSLQSAKKDKDKLLLVNAAASILTAVTGVLLTIRSVREDDK</sequence>
<name>A0ABW3MEH6_9PSEU</name>
<comment type="caution">
    <text evidence="2">The sequence shown here is derived from an EMBL/GenBank/DDBJ whole genome shotgun (WGS) entry which is preliminary data.</text>
</comment>
<keyword evidence="1" id="KW-0812">Transmembrane</keyword>
<keyword evidence="1" id="KW-0472">Membrane</keyword>
<feature type="transmembrane region" description="Helical" evidence="1">
    <location>
        <begin position="36"/>
        <end position="54"/>
    </location>
</feature>
<dbReference type="EMBL" id="JBHTIS010001059">
    <property type="protein sequence ID" value="MFD1047410.1"/>
    <property type="molecule type" value="Genomic_DNA"/>
</dbReference>
<organism evidence="2 3">
    <name type="scientific">Kibdelosporangium lantanae</name>
    <dbReference type="NCBI Taxonomy" id="1497396"/>
    <lineage>
        <taxon>Bacteria</taxon>
        <taxon>Bacillati</taxon>
        <taxon>Actinomycetota</taxon>
        <taxon>Actinomycetes</taxon>
        <taxon>Pseudonocardiales</taxon>
        <taxon>Pseudonocardiaceae</taxon>
        <taxon>Kibdelosporangium</taxon>
    </lineage>
</organism>
<proteinExistence type="predicted"/>
<evidence type="ECO:0000256" key="1">
    <source>
        <dbReference type="SAM" id="Phobius"/>
    </source>
</evidence>
<dbReference type="Proteomes" id="UP001597045">
    <property type="component" value="Unassembled WGS sequence"/>
</dbReference>
<gene>
    <name evidence="2" type="ORF">ACFQ1S_18610</name>
</gene>
<evidence type="ECO:0000313" key="2">
    <source>
        <dbReference type="EMBL" id="MFD1047410.1"/>
    </source>
</evidence>
<keyword evidence="1" id="KW-1133">Transmembrane helix</keyword>
<keyword evidence="3" id="KW-1185">Reference proteome</keyword>
<accession>A0ABW3MEH6</accession>
<protein>
    <recommendedName>
        <fullName evidence="4">DUF4235 domain-containing protein</fullName>
    </recommendedName>
</protein>
<evidence type="ECO:0008006" key="4">
    <source>
        <dbReference type="Google" id="ProtNLM"/>
    </source>
</evidence>
<evidence type="ECO:0000313" key="3">
    <source>
        <dbReference type="Proteomes" id="UP001597045"/>
    </source>
</evidence>
<reference evidence="3" key="1">
    <citation type="journal article" date="2019" name="Int. J. Syst. Evol. Microbiol.">
        <title>The Global Catalogue of Microorganisms (GCM) 10K type strain sequencing project: providing services to taxonomists for standard genome sequencing and annotation.</title>
        <authorList>
            <consortium name="The Broad Institute Genomics Platform"/>
            <consortium name="The Broad Institute Genome Sequencing Center for Infectious Disease"/>
            <person name="Wu L."/>
            <person name="Ma J."/>
        </authorList>
    </citation>
    <scope>NUCLEOTIDE SEQUENCE [LARGE SCALE GENOMIC DNA]</scope>
    <source>
        <strain evidence="3">JCM 31486</strain>
    </source>
</reference>